<evidence type="ECO:0000313" key="2">
    <source>
        <dbReference type="Proteomes" id="UP000564677"/>
    </source>
</evidence>
<dbReference type="PANTHER" id="PTHR41291">
    <property type="entry name" value="DNA ALKYLATION REPAIR PROTEIN"/>
    <property type="match status" value="1"/>
</dbReference>
<keyword evidence="2" id="KW-1185">Reference proteome</keyword>
<dbReference type="Proteomes" id="UP000564677">
    <property type="component" value="Unassembled WGS sequence"/>
</dbReference>
<dbReference type="AlphaFoldDB" id="A0A7X5V1Q8"/>
<name>A0A7X5V1Q8_9SPHN</name>
<dbReference type="InterPro" id="IPR016024">
    <property type="entry name" value="ARM-type_fold"/>
</dbReference>
<dbReference type="PANTHER" id="PTHR41291:SF1">
    <property type="entry name" value="DNA ALKYLATION REPAIR PROTEIN"/>
    <property type="match status" value="1"/>
</dbReference>
<dbReference type="Pfam" id="PF08713">
    <property type="entry name" value="DNA_alkylation"/>
    <property type="match status" value="1"/>
</dbReference>
<evidence type="ECO:0000313" key="1">
    <source>
        <dbReference type="EMBL" id="NIJ65935.1"/>
    </source>
</evidence>
<dbReference type="RefSeq" id="WP_167300240.1">
    <property type="nucleotide sequence ID" value="NZ_JAASQV010000002.1"/>
</dbReference>
<dbReference type="Gene3D" id="1.25.10.90">
    <property type="match status" value="1"/>
</dbReference>
<comment type="caution">
    <text evidence="1">The sequence shown here is derived from an EMBL/GenBank/DDBJ whole genome shotgun (WGS) entry which is preliminary data.</text>
</comment>
<dbReference type="CDD" id="cd06561">
    <property type="entry name" value="AlkD_like"/>
    <property type="match status" value="1"/>
</dbReference>
<protein>
    <submittedName>
        <fullName evidence="1">3-methyladenine DNA glycosylase AlkD</fullName>
    </submittedName>
</protein>
<organism evidence="1 2">
    <name type="scientific">Sphingomonas leidyi</name>
    <dbReference type="NCBI Taxonomy" id="68569"/>
    <lineage>
        <taxon>Bacteria</taxon>
        <taxon>Pseudomonadati</taxon>
        <taxon>Pseudomonadota</taxon>
        <taxon>Alphaproteobacteria</taxon>
        <taxon>Sphingomonadales</taxon>
        <taxon>Sphingomonadaceae</taxon>
        <taxon>Sphingomonas</taxon>
    </lineage>
</organism>
<dbReference type="EMBL" id="JAASQV010000002">
    <property type="protein sequence ID" value="NIJ65935.1"/>
    <property type="molecule type" value="Genomic_DNA"/>
</dbReference>
<accession>A0A7X5V1Q8</accession>
<dbReference type="InterPro" id="IPR014825">
    <property type="entry name" value="DNA_alkylation"/>
</dbReference>
<reference evidence="1 2" key="1">
    <citation type="submission" date="2020-03" db="EMBL/GenBank/DDBJ databases">
        <title>Genomic Encyclopedia of Type Strains, Phase IV (KMG-IV): sequencing the most valuable type-strain genomes for metagenomic binning, comparative biology and taxonomic classification.</title>
        <authorList>
            <person name="Goeker M."/>
        </authorList>
    </citation>
    <scope>NUCLEOTIDE SEQUENCE [LARGE SCALE GENOMIC DNA]</scope>
    <source>
        <strain evidence="1 2">DSM 4733</strain>
    </source>
</reference>
<proteinExistence type="predicted"/>
<sequence length="226" mass="24213">MLAEALRLLEQAAEPGVADGMPRFGIATADRVIGIKVGTVRGVAKTLGRDQALAEQLWDAGVYEARLLACFVGEPKALTAEGMDRWAAGFDNWATCDTACFDLFDKSPLAWGAVPRWAEDEREFVRRAAFALLAGLALHAKKLGDAPFLEALPLIEAHAGDPRNFVKKGVSWALRGIGMRNPALHAAAGEMAERLSASPLSATRWIGRDAARDLARPAARRKAGLG</sequence>
<gene>
    <name evidence="1" type="ORF">FHR20_002897</name>
</gene>
<dbReference type="SUPFAM" id="SSF48371">
    <property type="entry name" value="ARM repeat"/>
    <property type="match status" value="1"/>
</dbReference>